<dbReference type="Gene3D" id="3.30.160.250">
    <property type="match status" value="1"/>
</dbReference>
<feature type="domain" description="HicB-like antitoxin of toxin-antitoxin system" evidence="1">
    <location>
        <begin position="8"/>
        <end position="59"/>
    </location>
</feature>
<dbReference type="EMBL" id="MFVL01000009">
    <property type="protein sequence ID" value="OGJ01866.1"/>
    <property type="molecule type" value="Genomic_DNA"/>
</dbReference>
<organism evidence="2 3">
    <name type="scientific">Candidatus Nomurabacteria bacterium RIFCSPLOWO2_02_FULL_40_67</name>
    <dbReference type="NCBI Taxonomy" id="1801787"/>
    <lineage>
        <taxon>Bacteria</taxon>
        <taxon>Candidatus Nomuraibacteriota</taxon>
    </lineage>
</organism>
<evidence type="ECO:0000313" key="3">
    <source>
        <dbReference type="Proteomes" id="UP000177693"/>
    </source>
</evidence>
<name>A0A1F6Y694_9BACT</name>
<evidence type="ECO:0000313" key="2">
    <source>
        <dbReference type="EMBL" id="OGJ01866.1"/>
    </source>
</evidence>
<reference evidence="2 3" key="1">
    <citation type="journal article" date="2016" name="Nat. Commun.">
        <title>Thousands of microbial genomes shed light on interconnected biogeochemical processes in an aquifer system.</title>
        <authorList>
            <person name="Anantharaman K."/>
            <person name="Brown C.T."/>
            <person name="Hug L.A."/>
            <person name="Sharon I."/>
            <person name="Castelle C.J."/>
            <person name="Probst A.J."/>
            <person name="Thomas B.C."/>
            <person name="Singh A."/>
            <person name="Wilkins M.J."/>
            <person name="Karaoz U."/>
            <person name="Brodie E.L."/>
            <person name="Williams K.H."/>
            <person name="Hubbard S.S."/>
            <person name="Banfield J.F."/>
        </authorList>
    </citation>
    <scope>NUCLEOTIDE SEQUENCE [LARGE SCALE GENOMIC DNA]</scope>
</reference>
<accession>A0A1F6Y694</accession>
<comment type="caution">
    <text evidence="2">The sequence shown here is derived from an EMBL/GenBank/DDBJ whole genome shotgun (WGS) entry which is preliminary data.</text>
</comment>
<proteinExistence type="predicted"/>
<sequence>MKKSIHNYTAVFERNENDGYTVTVPSLPGLVTEGRNLDDARKMATEAIECYLGGIDRNKIPVEGDIASIRLSVLV</sequence>
<dbReference type="AlphaFoldDB" id="A0A1F6Y694"/>
<dbReference type="InterPro" id="IPR035069">
    <property type="entry name" value="TTHA1013/TTHA0281-like"/>
</dbReference>
<gene>
    <name evidence="2" type="ORF">A3I23_00725</name>
</gene>
<dbReference type="Pfam" id="PF15919">
    <property type="entry name" value="HicB_lk_antitox"/>
    <property type="match status" value="1"/>
</dbReference>
<dbReference type="Proteomes" id="UP000177693">
    <property type="component" value="Unassembled WGS sequence"/>
</dbReference>
<protein>
    <recommendedName>
        <fullName evidence="1">HicB-like antitoxin of toxin-antitoxin system domain-containing protein</fullName>
    </recommendedName>
</protein>
<dbReference type="SUPFAM" id="SSF143100">
    <property type="entry name" value="TTHA1013/TTHA0281-like"/>
    <property type="match status" value="1"/>
</dbReference>
<dbReference type="InterPro" id="IPR031807">
    <property type="entry name" value="HicB-like"/>
</dbReference>
<evidence type="ECO:0000259" key="1">
    <source>
        <dbReference type="Pfam" id="PF15919"/>
    </source>
</evidence>